<comment type="caution">
    <text evidence="1">The sequence shown here is derived from an EMBL/GenBank/DDBJ whole genome shotgun (WGS) entry which is preliminary data.</text>
</comment>
<proteinExistence type="predicted"/>
<accession>A0A8K0FWW4</accession>
<sequence length="118" mass="13416">MPQAKHLNINENDLIMKLRRQNWSTENYVKKKRSGHPVATSAHKRRAIIEQASNSALTAKQIAESVGVSTSIRTFERILKDCEHLQCKTIMTKLMLSLTHKEARMALANEPAGEMLYL</sequence>
<evidence type="ECO:0000313" key="2">
    <source>
        <dbReference type="Proteomes" id="UP000801492"/>
    </source>
</evidence>
<keyword evidence="2" id="KW-1185">Reference proteome</keyword>
<dbReference type="AlphaFoldDB" id="A0A8K0FWW4"/>
<gene>
    <name evidence="1" type="ORF">ILUMI_23524</name>
</gene>
<dbReference type="OrthoDB" id="120326at2759"/>
<name>A0A8K0FWW4_IGNLU</name>
<dbReference type="Proteomes" id="UP000801492">
    <property type="component" value="Unassembled WGS sequence"/>
</dbReference>
<dbReference type="EMBL" id="VTPC01090598">
    <property type="protein sequence ID" value="KAF2882660.1"/>
    <property type="molecule type" value="Genomic_DNA"/>
</dbReference>
<protein>
    <submittedName>
        <fullName evidence="1">Uncharacterized protein</fullName>
    </submittedName>
</protein>
<feature type="non-terminal residue" evidence="1">
    <location>
        <position position="118"/>
    </location>
</feature>
<organism evidence="1 2">
    <name type="scientific">Ignelater luminosus</name>
    <name type="common">Cucubano</name>
    <name type="synonym">Pyrophorus luminosus</name>
    <dbReference type="NCBI Taxonomy" id="2038154"/>
    <lineage>
        <taxon>Eukaryota</taxon>
        <taxon>Metazoa</taxon>
        <taxon>Ecdysozoa</taxon>
        <taxon>Arthropoda</taxon>
        <taxon>Hexapoda</taxon>
        <taxon>Insecta</taxon>
        <taxon>Pterygota</taxon>
        <taxon>Neoptera</taxon>
        <taxon>Endopterygota</taxon>
        <taxon>Coleoptera</taxon>
        <taxon>Polyphaga</taxon>
        <taxon>Elateriformia</taxon>
        <taxon>Elateroidea</taxon>
        <taxon>Elateridae</taxon>
        <taxon>Agrypninae</taxon>
        <taxon>Pyrophorini</taxon>
        <taxon>Ignelater</taxon>
    </lineage>
</organism>
<evidence type="ECO:0000313" key="1">
    <source>
        <dbReference type="EMBL" id="KAF2882660.1"/>
    </source>
</evidence>
<reference evidence="1" key="1">
    <citation type="submission" date="2019-08" db="EMBL/GenBank/DDBJ databases">
        <title>The genome of the North American firefly Photinus pyralis.</title>
        <authorList>
            <consortium name="Photinus pyralis genome working group"/>
            <person name="Fallon T.R."/>
            <person name="Sander Lower S.E."/>
            <person name="Weng J.-K."/>
        </authorList>
    </citation>
    <scope>NUCLEOTIDE SEQUENCE</scope>
    <source>
        <strain evidence="1">TRF0915ILg1</strain>
        <tissue evidence="1">Whole body</tissue>
    </source>
</reference>